<keyword evidence="2" id="KW-0812">Transmembrane</keyword>
<sequence length="216" mass="23909">MRIRRAGRVPYGWTLLTSLLWALAILVLAVPGASDDVRDRAFELIRSLLNFPVIYLAFRLGRSDRLDWPTRRAWWLLSGAFGCAALASATQRVETATEALAVVGNLGGVIALLTFPTAGSSDGRRRWRSAMDVTIGFVGALMVYWTFVLVPHWTTHEPLSDRIAAMRGEQVEGTLPVLLILSESPPVPTRTTSPRERAGRRADPVHAERGRTYRSS</sequence>
<accession>A0A8J4E6G3</accession>
<keyword evidence="2" id="KW-1133">Transmembrane helix</keyword>
<proteinExistence type="predicted"/>
<dbReference type="RefSeq" id="WP_204009283.1">
    <property type="nucleotide sequence ID" value="NZ_BOPG01000089.1"/>
</dbReference>
<feature type="compositionally biased region" description="Basic and acidic residues" evidence="1">
    <location>
        <begin position="193"/>
        <end position="216"/>
    </location>
</feature>
<dbReference type="AlphaFoldDB" id="A0A8J4E6G3"/>
<feature type="transmembrane region" description="Helical" evidence="2">
    <location>
        <begin position="99"/>
        <end position="118"/>
    </location>
</feature>
<dbReference type="Proteomes" id="UP000612585">
    <property type="component" value="Unassembled WGS sequence"/>
</dbReference>
<name>A0A8J4E6G3_9ACTN</name>
<dbReference type="EMBL" id="BOPG01000089">
    <property type="protein sequence ID" value="GIJ63204.1"/>
    <property type="molecule type" value="Genomic_DNA"/>
</dbReference>
<evidence type="ECO:0000313" key="3">
    <source>
        <dbReference type="EMBL" id="GIJ63204.1"/>
    </source>
</evidence>
<evidence type="ECO:0000256" key="1">
    <source>
        <dbReference type="SAM" id="MobiDB-lite"/>
    </source>
</evidence>
<evidence type="ECO:0000256" key="2">
    <source>
        <dbReference type="SAM" id="Phobius"/>
    </source>
</evidence>
<evidence type="ECO:0000313" key="4">
    <source>
        <dbReference type="Proteomes" id="UP000612585"/>
    </source>
</evidence>
<keyword evidence="2" id="KW-0472">Membrane</keyword>
<feature type="transmembrane region" description="Helical" evidence="2">
    <location>
        <begin position="130"/>
        <end position="153"/>
    </location>
</feature>
<feature type="region of interest" description="Disordered" evidence="1">
    <location>
        <begin position="184"/>
        <end position="216"/>
    </location>
</feature>
<protein>
    <submittedName>
        <fullName evidence="3">Uncharacterized protein</fullName>
    </submittedName>
</protein>
<organism evidence="3 4">
    <name type="scientific">Virgisporangium aurantiacum</name>
    <dbReference type="NCBI Taxonomy" id="175570"/>
    <lineage>
        <taxon>Bacteria</taxon>
        <taxon>Bacillati</taxon>
        <taxon>Actinomycetota</taxon>
        <taxon>Actinomycetes</taxon>
        <taxon>Micromonosporales</taxon>
        <taxon>Micromonosporaceae</taxon>
        <taxon>Virgisporangium</taxon>
    </lineage>
</organism>
<reference evidence="3" key="1">
    <citation type="submission" date="2021-01" db="EMBL/GenBank/DDBJ databases">
        <title>Whole genome shotgun sequence of Virgisporangium aurantiacum NBRC 16421.</title>
        <authorList>
            <person name="Komaki H."/>
            <person name="Tamura T."/>
        </authorList>
    </citation>
    <scope>NUCLEOTIDE SEQUENCE</scope>
    <source>
        <strain evidence="3">NBRC 16421</strain>
    </source>
</reference>
<gene>
    <name evidence="3" type="ORF">Vau01_107200</name>
</gene>
<feature type="transmembrane region" description="Helical" evidence="2">
    <location>
        <begin position="73"/>
        <end position="93"/>
    </location>
</feature>
<feature type="transmembrane region" description="Helical" evidence="2">
    <location>
        <begin position="44"/>
        <end position="61"/>
    </location>
</feature>
<comment type="caution">
    <text evidence="3">The sequence shown here is derived from an EMBL/GenBank/DDBJ whole genome shotgun (WGS) entry which is preliminary data.</text>
</comment>
<keyword evidence="4" id="KW-1185">Reference proteome</keyword>